<dbReference type="GO" id="GO:1990023">
    <property type="term" value="C:mitotic spindle midzone"/>
    <property type="evidence" value="ECO:0007669"/>
    <property type="project" value="TreeGrafter"/>
</dbReference>
<dbReference type="InterPro" id="IPR013963">
    <property type="entry name" value="DASH_Dad2"/>
</dbReference>
<comment type="similarity">
    <text evidence="4">Belongs to the DASH complex DAD2 family.</text>
</comment>
<dbReference type="AlphaFoldDB" id="A0A409YKH9"/>
<evidence type="ECO:0000256" key="5">
    <source>
        <dbReference type="ARBA" id="ARBA00020260"/>
    </source>
</evidence>
<keyword evidence="14" id="KW-0539">Nucleus</keyword>
<keyword evidence="12" id="KW-0995">Kinetochore</keyword>
<evidence type="ECO:0000256" key="2">
    <source>
        <dbReference type="ARBA" id="ARBA00004186"/>
    </source>
</evidence>
<keyword evidence="11" id="KW-0159">Chromosome partition</keyword>
<feature type="compositionally biased region" description="Polar residues" evidence="18">
    <location>
        <begin position="92"/>
        <end position="101"/>
    </location>
</feature>
<keyword evidence="15" id="KW-0131">Cell cycle</keyword>
<dbReference type="GO" id="GO:0008608">
    <property type="term" value="P:attachment of spindle microtubules to kinetochore"/>
    <property type="evidence" value="ECO:0007669"/>
    <property type="project" value="TreeGrafter"/>
</dbReference>
<evidence type="ECO:0000256" key="17">
    <source>
        <dbReference type="ARBA" id="ARBA00030568"/>
    </source>
</evidence>
<evidence type="ECO:0000313" key="20">
    <source>
        <dbReference type="Proteomes" id="UP000284842"/>
    </source>
</evidence>
<dbReference type="PANTHER" id="PTHR28036:SF1">
    <property type="entry name" value="DASH COMPLEX SUBUNIT DAD2"/>
    <property type="match status" value="1"/>
</dbReference>
<dbReference type="GO" id="GO:0042729">
    <property type="term" value="C:DASH complex"/>
    <property type="evidence" value="ECO:0007669"/>
    <property type="project" value="InterPro"/>
</dbReference>
<evidence type="ECO:0000256" key="1">
    <source>
        <dbReference type="ARBA" id="ARBA00004123"/>
    </source>
</evidence>
<keyword evidence="10" id="KW-0498">Mitosis</keyword>
<keyword evidence="6" id="KW-0158">Chromosome</keyword>
<dbReference type="Pfam" id="PF08654">
    <property type="entry name" value="DASH_Dad2"/>
    <property type="match status" value="1"/>
</dbReference>
<keyword evidence="16" id="KW-0137">Centromere</keyword>
<comment type="subcellular location">
    <subcellularLocation>
        <location evidence="3">Chromosome</location>
        <location evidence="3">Centromere</location>
        <location evidence="3">Kinetochore</location>
    </subcellularLocation>
    <subcellularLocation>
        <location evidence="2">Cytoplasm</location>
        <location evidence="2">Cytoskeleton</location>
        <location evidence="2">Spindle</location>
    </subcellularLocation>
    <subcellularLocation>
        <location evidence="1">Nucleus</location>
    </subcellularLocation>
</comment>
<name>A0A409YKH9_9AGAR</name>
<reference evidence="19 20" key="1">
    <citation type="journal article" date="2018" name="Evol. Lett.">
        <title>Horizontal gene cluster transfer increased hallucinogenic mushroom diversity.</title>
        <authorList>
            <person name="Reynolds H.T."/>
            <person name="Vijayakumar V."/>
            <person name="Gluck-Thaler E."/>
            <person name="Korotkin H.B."/>
            <person name="Matheny P.B."/>
            <person name="Slot J.C."/>
        </authorList>
    </citation>
    <scope>NUCLEOTIDE SEQUENCE [LARGE SCALE GENOMIC DNA]</scope>
    <source>
        <strain evidence="19 20">2629</strain>
    </source>
</reference>
<keyword evidence="8" id="KW-0132">Cell division</keyword>
<evidence type="ECO:0000256" key="18">
    <source>
        <dbReference type="SAM" id="MobiDB-lite"/>
    </source>
</evidence>
<comment type="caution">
    <text evidence="19">The sequence shown here is derived from an EMBL/GenBank/DDBJ whole genome shotgun (WGS) entry which is preliminary data.</text>
</comment>
<dbReference type="PANTHER" id="PTHR28036">
    <property type="entry name" value="DASH COMPLEX SUBUNIT DAD2"/>
    <property type="match status" value="1"/>
</dbReference>
<evidence type="ECO:0000256" key="14">
    <source>
        <dbReference type="ARBA" id="ARBA00023242"/>
    </source>
</evidence>
<evidence type="ECO:0000256" key="15">
    <source>
        <dbReference type="ARBA" id="ARBA00023306"/>
    </source>
</evidence>
<sequence>MRQSVAPNRISHAPSSGPGLSSAAAQAKLLEKKKEYDAVAALERASALYLERIEALGADCDIMANAGQVHGQVLAQWPKMFQILSTFLESRESFNPPSGESQDTDDHVPQGQKLVRVPIEELQQAQADKS</sequence>
<dbReference type="GO" id="GO:0051301">
    <property type="term" value="P:cell division"/>
    <property type="evidence" value="ECO:0007669"/>
    <property type="project" value="UniProtKB-KW"/>
</dbReference>
<evidence type="ECO:0000256" key="8">
    <source>
        <dbReference type="ARBA" id="ARBA00022618"/>
    </source>
</evidence>
<keyword evidence="9" id="KW-0493">Microtubule</keyword>
<evidence type="ECO:0000256" key="4">
    <source>
        <dbReference type="ARBA" id="ARBA00005501"/>
    </source>
</evidence>
<dbReference type="Proteomes" id="UP000284842">
    <property type="component" value="Unassembled WGS sequence"/>
</dbReference>
<dbReference type="GO" id="GO:0005874">
    <property type="term" value="C:microtubule"/>
    <property type="evidence" value="ECO:0007669"/>
    <property type="project" value="UniProtKB-KW"/>
</dbReference>
<evidence type="ECO:0000256" key="7">
    <source>
        <dbReference type="ARBA" id="ARBA00022490"/>
    </source>
</evidence>
<dbReference type="GO" id="GO:0044732">
    <property type="term" value="C:mitotic spindle pole body"/>
    <property type="evidence" value="ECO:0007669"/>
    <property type="project" value="TreeGrafter"/>
</dbReference>
<keyword evidence="7" id="KW-0963">Cytoplasm</keyword>
<proteinExistence type="inferred from homology"/>
<gene>
    <name evidence="19" type="ORF">CVT24_012397</name>
</gene>
<dbReference type="GO" id="GO:0000278">
    <property type="term" value="P:mitotic cell cycle"/>
    <property type="evidence" value="ECO:0007669"/>
    <property type="project" value="InterPro"/>
</dbReference>
<organism evidence="19 20">
    <name type="scientific">Panaeolus cyanescens</name>
    <dbReference type="NCBI Taxonomy" id="181874"/>
    <lineage>
        <taxon>Eukaryota</taxon>
        <taxon>Fungi</taxon>
        <taxon>Dikarya</taxon>
        <taxon>Basidiomycota</taxon>
        <taxon>Agaricomycotina</taxon>
        <taxon>Agaricomycetes</taxon>
        <taxon>Agaricomycetidae</taxon>
        <taxon>Agaricales</taxon>
        <taxon>Agaricineae</taxon>
        <taxon>Galeropsidaceae</taxon>
        <taxon>Panaeolus</taxon>
    </lineage>
</organism>
<evidence type="ECO:0000256" key="6">
    <source>
        <dbReference type="ARBA" id="ARBA00022454"/>
    </source>
</evidence>
<keyword evidence="13" id="KW-0206">Cytoskeleton</keyword>
<evidence type="ECO:0000313" key="19">
    <source>
        <dbReference type="EMBL" id="PPR03084.1"/>
    </source>
</evidence>
<dbReference type="OrthoDB" id="3230169at2759"/>
<feature type="region of interest" description="Disordered" evidence="18">
    <location>
        <begin position="1"/>
        <end position="22"/>
    </location>
</feature>
<evidence type="ECO:0000256" key="3">
    <source>
        <dbReference type="ARBA" id="ARBA00004629"/>
    </source>
</evidence>
<dbReference type="InParanoid" id="A0A409YKH9"/>
<feature type="region of interest" description="Disordered" evidence="18">
    <location>
        <begin position="92"/>
        <end position="113"/>
    </location>
</feature>
<feature type="compositionally biased region" description="Low complexity" evidence="18">
    <location>
        <begin position="11"/>
        <end position="22"/>
    </location>
</feature>
<evidence type="ECO:0000256" key="12">
    <source>
        <dbReference type="ARBA" id="ARBA00022838"/>
    </source>
</evidence>
<evidence type="ECO:0000256" key="11">
    <source>
        <dbReference type="ARBA" id="ARBA00022829"/>
    </source>
</evidence>
<dbReference type="EMBL" id="NHTK01001106">
    <property type="protein sequence ID" value="PPR03084.1"/>
    <property type="molecule type" value="Genomic_DNA"/>
</dbReference>
<evidence type="ECO:0000256" key="13">
    <source>
        <dbReference type="ARBA" id="ARBA00023212"/>
    </source>
</evidence>
<evidence type="ECO:0000256" key="10">
    <source>
        <dbReference type="ARBA" id="ARBA00022776"/>
    </source>
</evidence>
<keyword evidence="20" id="KW-1185">Reference proteome</keyword>
<accession>A0A409YKH9</accession>
<protein>
    <recommendedName>
        <fullName evidence="5">DASH complex subunit DAD2</fullName>
    </recommendedName>
    <alternativeName>
        <fullName evidence="17">Outer kinetochore protein DAD2</fullName>
    </alternativeName>
</protein>
<evidence type="ECO:0000256" key="16">
    <source>
        <dbReference type="ARBA" id="ARBA00023328"/>
    </source>
</evidence>
<evidence type="ECO:0000256" key="9">
    <source>
        <dbReference type="ARBA" id="ARBA00022701"/>
    </source>
</evidence>